<feature type="compositionally biased region" description="Basic and acidic residues" evidence="4">
    <location>
        <begin position="181"/>
        <end position="200"/>
    </location>
</feature>
<evidence type="ECO:0000313" key="7">
    <source>
        <dbReference type="Proteomes" id="UP000026915"/>
    </source>
</evidence>
<keyword evidence="1" id="KW-0645">Protease</keyword>
<dbReference type="InterPro" id="IPR025724">
    <property type="entry name" value="GAG-pre-integrase_dom"/>
</dbReference>
<evidence type="ECO:0000256" key="4">
    <source>
        <dbReference type="SAM" id="MobiDB-lite"/>
    </source>
</evidence>
<dbReference type="InterPro" id="IPR039537">
    <property type="entry name" value="Retrotran_Ty1/copia-like"/>
</dbReference>
<proteinExistence type="predicted"/>
<dbReference type="PANTHER" id="PTHR42648:SF18">
    <property type="entry name" value="RETROTRANSPOSON, UNCLASSIFIED-LIKE PROTEIN"/>
    <property type="match status" value="1"/>
</dbReference>
<evidence type="ECO:0000256" key="1">
    <source>
        <dbReference type="ARBA" id="ARBA00022670"/>
    </source>
</evidence>
<dbReference type="OMA" id="WIDELIF"/>
<dbReference type="HOGENOM" id="CLU_001650_5_1_1"/>
<dbReference type="InterPro" id="IPR054722">
    <property type="entry name" value="PolX-like_BBD"/>
</dbReference>
<dbReference type="PANTHER" id="PTHR42648">
    <property type="entry name" value="TRANSPOSASE, PUTATIVE-RELATED"/>
    <property type="match status" value="1"/>
</dbReference>
<dbReference type="PROSITE" id="PS50994">
    <property type="entry name" value="INTEGRASE"/>
    <property type="match status" value="1"/>
</dbReference>
<sequence>MATAGFSTSTPPVFTGSNYQIWAVKMRAYLKTFDLWEVFELGEAPVQRHANPTLAQIKQHSEEVAKRYKALSCFQSAVSDSIFARIINFDDPKSICDALKKEFQGNDRTKMIQVLNLSREFELLKMKKSESILEYSDRVLKVVNELRLLVEEKRALRNENIVENALIAKTKNLKVKASSSKKNESKGSKTGNDKQKKQGDRACQQLGHVEKVCQAKKSDAQGQAAVAEKTEEVAELLFVANSVVESSNNDVWFLDSACSHHMTDNKSLFTDLDTSFRARVKIGNGELLLIAGIGTIAVETVSDIRHIANDAEHCAMYTEQDLFDVWHKHMGHVNFGSLIKMSSEMMVNGLPEIVKPDMLCKVCQYDKQCRKHFPKERSWKAKKKLELVHSNKSKTLKHFFKFKAITKNQAEMKIKTLRSDNGSEFTVADFESFLAQFGVEHQLTITYSPQQNGVSERKNRIVVEMARCLLFQKRLPRVFWAEEVNTANYLLNRTYTRAPDEKRSKLDAKSVLAVFIGYSERSKGYRLYDVETKKVFISRDVVFDEGYNWHWEVFDIESSDKVTTGNGDQFEAEIDSSFDIEDERNVVRGTGTLQDIYSRCNLAVSEPSSFVEANTDQNWRKAMNTEMKMIEKNNNWVLVDRLDNQHVIGLKLIFKTKLKPDGSINKYKARLVVKGYAQIYGVDYNEIFSPVARHDTIRMIAALVAREGWRIYHLDVKSTFLNGVLTEDIYVEQPEGYVEKGSEDKVCKLVKALYGLKQASRAWIDELIFGMEVVQAKDQVSLHQTKYAKDLLKRFQMSLCKLVGTSLSFGAKFSKEDGFSKANGQIYMSIIGTLNFGLVYKKKESNQLIGSAIFTWNSKKHEVVAQSSVKVEYIACAVAFNQAIWLRKLMDDLGFKQTTGTVICVDNLSAVANARNPIQHGRTKHIKVKYHSLREAVKDNEIDFQYCHTDEQLADVFAKNLSRERFEYLRALLGVFISKIMLEC</sequence>
<dbReference type="Gene3D" id="3.30.420.10">
    <property type="entry name" value="Ribonuclease H-like superfamily/Ribonuclease H"/>
    <property type="match status" value="1"/>
</dbReference>
<reference evidence="6 7" key="1">
    <citation type="journal article" date="2013" name="Genome Biol.">
        <title>The genome sequence of the most widely cultivated cacao type and its use to identify candidate genes regulating pod color.</title>
        <authorList>
            <person name="Motamayor J.C."/>
            <person name="Mockaitis K."/>
            <person name="Schmutz J."/>
            <person name="Haiminen N."/>
            <person name="Iii D.L."/>
            <person name="Cornejo O."/>
            <person name="Findley S.D."/>
            <person name="Zheng P."/>
            <person name="Utro F."/>
            <person name="Royaert S."/>
            <person name="Saski C."/>
            <person name="Jenkins J."/>
            <person name="Podicheti R."/>
            <person name="Zhao M."/>
            <person name="Scheffler B.E."/>
            <person name="Stack J.C."/>
            <person name="Feltus F.A."/>
            <person name="Mustiga G.M."/>
            <person name="Amores F."/>
            <person name="Phillips W."/>
            <person name="Marelli J.P."/>
            <person name="May G.D."/>
            <person name="Shapiro H."/>
            <person name="Ma J."/>
            <person name="Bustamante C.D."/>
            <person name="Schnell R.J."/>
            <person name="Main D."/>
            <person name="Gilbert D."/>
            <person name="Parida L."/>
            <person name="Kuhn D.N."/>
        </authorList>
    </citation>
    <scope>NUCLEOTIDE SEQUENCE [LARGE SCALE GENOMIC DNA]</scope>
    <source>
        <strain evidence="7">cv. Matina 1-6</strain>
    </source>
</reference>
<dbReference type="eggNOG" id="KOG0017">
    <property type="taxonomic scope" value="Eukaryota"/>
</dbReference>
<dbReference type="GO" id="GO:0015074">
    <property type="term" value="P:DNA integration"/>
    <property type="evidence" value="ECO:0007669"/>
    <property type="project" value="InterPro"/>
</dbReference>
<dbReference type="InterPro" id="IPR036397">
    <property type="entry name" value="RNaseH_sf"/>
</dbReference>
<feature type="domain" description="Integrase catalytic" evidence="5">
    <location>
        <begin position="415"/>
        <end position="513"/>
    </location>
</feature>
<evidence type="ECO:0000256" key="2">
    <source>
        <dbReference type="ARBA" id="ARBA00022723"/>
    </source>
</evidence>
<dbReference type="EMBL" id="CM001887">
    <property type="protein sequence ID" value="EOY31077.1"/>
    <property type="molecule type" value="Genomic_DNA"/>
</dbReference>
<dbReference type="InParanoid" id="A0A061GPJ9"/>
<dbReference type="GO" id="GO:0046872">
    <property type="term" value="F:metal ion binding"/>
    <property type="evidence" value="ECO:0007669"/>
    <property type="project" value="UniProtKB-KW"/>
</dbReference>
<dbReference type="InterPro" id="IPR001584">
    <property type="entry name" value="Integrase_cat-core"/>
</dbReference>
<dbReference type="GO" id="GO:0008233">
    <property type="term" value="F:peptidase activity"/>
    <property type="evidence" value="ECO:0007669"/>
    <property type="project" value="UniProtKB-KW"/>
</dbReference>
<dbReference type="Pfam" id="PF13976">
    <property type="entry name" value="gag_pre-integrs"/>
    <property type="match status" value="1"/>
</dbReference>
<dbReference type="SUPFAM" id="SSF53098">
    <property type="entry name" value="Ribonuclease H-like"/>
    <property type="match status" value="1"/>
</dbReference>
<protein>
    <recommendedName>
        <fullName evidence="5">Integrase catalytic domain-containing protein</fullName>
    </recommendedName>
</protein>
<evidence type="ECO:0000313" key="6">
    <source>
        <dbReference type="EMBL" id="EOY31077.1"/>
    </source>
</evidence>
<dbReference type="InterPro" id="IPR057670">
    <property type="entry name" value="SH3_retrovirus"/>
</dbReference>
<dbReference type="STRING" id="3641.A0A061GPJ9"/>
<dbReference type="Pfam" id="PF25597">
    <property type="entry name" value="SH3_retrovirus"/>
    <property type="match status" value="1"/>
</dbReference>
<dbReference type="Proteomes" id="UP000026915">
    <property type="component" value="Chromosome 9"/>
</dbReference>
<dbReference type="Gramene" id="EOY31077">
    <property type="protein sequence ID" value="EOY31077"/>
    <property type="gene ID" value="TCM_038085"/>
</dbReference>
<keyword evidence="2" id="KW-0479">Metal-binding</keyword>
<feature type="region of interest" description="Disordered" evidence="4">
    <location>
        <begin position="177"/>
        <end position="201"/>
    </location>
</feature>
<dbReference type="InterPro" id="IPR012337">
    <property type="entry name" value="RNaseH-like_sf"/>
</dbReference>
<dbReference type="GO" id="GO:0006508">
    <property type="term" value="P:proteolysis"/>
    <property type="evidence" value="ECO:0007669"/>
    <property type="project" value="UniProtKB-KW"/>
</dbReference>
<dbReference type="Pfam" id="PF22936">
    <property type="entry name" value="Pol_BBD"/>
    <property type="match status" value="1"/>
</dbReference>
<dbReference type="Pfam" id="PF14223">
    <property type="entry name" value="Retrotran_gag_2"/>
    <property type="match status" value="1"/>
</dbReference>
<organism evidence="6 7">
    <name type="scientific">Theobroma cacao</name>
    <name type="common">Cacao</name>
    <name type="synonym">Cocoa</name>
    <dbReference type="NCBI Taxonomy" id="3641"/>
    <lineage>
        <taxon>Eukaryota</taxon>
        <taxon>Viridiplantae</taxon>
        <taxon>Streptophyta</taxon>
        <taxon>Embryophyta</taxon>
        <taxon>Tracheophyta</taxon>
        <taxon>Spermatophyta</taxon>
        <taxon>Magnoliopsida</taxon>
        <taxon>eudicotyledons</taxon>
        <taxon>Gunneridae</taxon>
        <taxon>Pentapetalae</taxon>
        <taxon>rosids</taxon>
        <taxon>malvids</taxon>
        <taxon>Malvales</taxon>
        <taxon>Malvaceae</taxon>
        <taxon>Byttnerioideae</taxon>
        <taxon>Theobroma</taxon>
    </lineage>
</organism>
<evidence type="ECO:0000256" key="3">
    <source>
        <dbReference type="ARBA" id="ARBA00022801"/>
    </source>
</evidence>
<evidence type="ECO:0000259" key="5">
    <source>
        <dbReference type="PROSITE" id="PS50994"/>
    </source>
</evidence>
<keyword evidence="3" id="KW-0378">Hydrolase</keyword>
<dbReference type="AlphaFoldDB" id="A0A061GPJ9"/>
<keyword evidence="7" id="KW-1185">Reference proteome</keyword>
<dbReference type="Pfam" id="PF07727">
    <property type="entry name" value="RVT_2"/>
    <property type="match status" value="1"/>
</dbReference>
<gene>
    <name evidence="6" type="ORF">TCM_038085</name>
</gene>
<dbReference type="GO" id="GO:0003676">
    <property type="term" value="F:nucleic acid binding"/>
    <property type="evidence" value="ECO:0007669"/>
    <property type="project" value="InterPro"/>
</dbReference>
<dbReference type="InterPro" id="IPR013103">
    <property type="entry name" value="RVT_2"/>
</dbReference>
<accession>A0A061GPJ9</accession>
<dbReference type="CDD" id="cd09272">
    <property type="entry name" value="RNase_HI_RT_Ty1"/>
    <property type="match status" value="1"/>
</dbReference>
<name>A0A061GPJ9_THECC</name>
<dbReference type="FunCoup" id="A0A061GPJ9">
    <property type="interactions" value="18"/>
</dbReference>